<protein>
    <recommendedName>
        <fullName evidence="1">N-acetyltransferase domain-containing protein</fullName>
    </recommendedName>
</protein>
<evidence type="ECO:0000313" key="2">
    <source>
        <dbReference type="EMBL" id="CZR51629.1"/>
    </source>
</evidence>
<dbReference type="Proteomes" id="UP000184330">
    <property type="component" value="Unassembled WGS sequence"/>
</dbReference>
<dbReference type="EMBL" id="FJOG01000002">
    <property type="protein sequence ID" value="CZR51629.1"/>
    <property type="molecule type" value="Genomic_DNA"/>
</dbReference>
<name>A0A1L7WFW0_9HELO</name>
<dbReference type="AlphaFoldDB" id="A0A1L7WFW0"/>
<dbReference type="InterPro" id="IPR016181">
    <property type="entry name" value="Acyl_CoA_acyltransferase"/>
</dbReference>
<dbReference type="InterPro" id="IPR051531">
    <property type="entry name" value="N-acetyltransferase"/>
</dbReference>
<reference evidence="2 3" key="1">
    <citation type="submission" date="2016-03" db="EMBL/GenBank/DDBJ databases">
        <authorList>
            <person name="Ploux O."/>
        </authorList>
    </citation>
    <scope>NUCLEOTIDE SEQUENCE [LARGE SCALE GENOMIC DNA]</scope>
    <source>
        <strain evidence="2 3">UAMH 11012</strain>
    </source>
</reference>
<evidence type="ECO:0000313" key="3">
    <source>
        <dbReference type="Proteomes" id="UP000184330"/>
    </source>
</evidence>
<evidence type="ECO:0000259" key="1">
    <source>
        <dbReference type="Pfam" id="PF13302"/>
    </source>
</evidence>
<dbReference type="OrthoDB" id="4072826at2759"/>
<gene>
    <name evidence="2" type="ORF">PAC_01506</name>
</gene>
<organism evidence="2 3">
    <name type="scientific">Phialocephala subalpina</name>
    <dbReference type="NCBI Taxonomy" id="576137"/>
    <lineage>
        <taxon>Eukaryota</taxon>
        <taxon>Fungi</taxon>
        <taxon>Dikarya</taxon>
        <taxon>Ascomycota</taxon>
        <taxon>Pezizomycotina</taxon>
        <taxon>Leotiomycetes</taxon>
        <taxon>Helotiales</taxon>
        <taxon>Mollisiaceae</taxon>
        <taxon>Phialocephala</taxon>
        <taxon>Phialocephala fortinii species complex</taxon>
    </lineage>
</organism>
<dbReference type="GO" id="GO:0016747">
    <property type="term" value="F:acyltransferase activity, transferring groups other than amino-acyl groups"/>
    <property type="evidence" value="ECO:0007669"/>
    <property type="project" value="InterPro"/>
</dbReference>
<dbReference type="PANTHER" id="PTHR43792">
    <property type="entry name" value="GNAT FAMILY, PUTATIVE (AFU_ORTHOLOGUE AFUA_3G00765)-RELATED-RELATED"/>
    <property type="match status" value="1"/>
</dbReference>
<dbReference type="Pfam" id="PF13302">
    <property type="entry name" value="Acetyltransf_3"/>
    <property type="match status" value="1"/>
</dbReference>
<keyword evidence="3" id="KW-1185">Reference proteome</keyword>
<dbReference type="SUPFAM" id="SSF55729">
    <property type="entry name" value="Acyl-CoA N-acyltransferases (Nat)"/>
    <property type="match status" value="1"/>
</dbReference>
<dbReference type="Gene3D" id="3.40.630.30">
    <property type="match status" value="1"/>
</dbReference>
<dbReference type="InterPro" id="IPR000182">
    <property type="entry name" value="GNAT_dom"/>
</dbReference>
<sequence>MDIQYPNLESAQTSRIYLEPLTLEKHLEDFHELWTSEEAVQWSTKLVMHNLEQTREFMPKTLNNEQNPEIDKFAIMLKDVPENTKAGIEVKNAKGEAKCIGITGTNRWSPQGMETGYCLNREYWGRGFATEAFALFLKWYWTFPQRQNIKFLVAKTDPRNGASLRVLEKCGGRKGEIITLTPAWVKDGGTIEATCWYFDRPEFGAS</sequence>
<proteinExistence type="predicted"/>
<feature type="domain" description="N-acetyltransferase" evidence="1">
    <location>
        <begin position="15"/>
        <end position="172"/>
    </location>
</feature>
<accession>A0A1L7WFW0</accession>
<dbReference type="PANTHER" id="PTHR43792:SF1">
    <property type="entry name" value="N-ACETYLTRANSFERASE DOMAIN-CONTAINING PROTEIN"/>
    <property type="match status" value="1"/>
</dbReference>